<dbReference type="InterPro" id="IPR040159">
    <property type="entry name" value="CLS_fam"/>
</dbReference>
<dbReference type="InterPro" id="IPR015351">
    <property type="entry name" value="RBP-J/Cbf11/Cbf12_DNA-bd"/>
</dbReference>
<dbReference type="InterPro" id="IPR014756">
    <property type="entry name" value="Ig_E-set"/>
</dbReference>
<proteinExistence type="inferred from homology"/>
<dbReference type="InterPro" id="IPR036358">
    <property type="entry name" value="BTD_sf"/>
</dbReference>
<evidence type="ECO:0000259" key="8">
    <source>
        <dbReference type="SMART" id="SM01268"/>
    </source>
</evidence>
<dbReference type="SUPFAM" id="SSF110217">
    <property type="entry name" value="DNA-binding protein LAG-1 (CSL)"/>
    <property type="match status" value="1"/>
</dbReference>
<dbReference type="GO" id="GO:0000978">
    <property type="term" value="F:RNA polymerase II cis-regulatory region sequence-specific DNA binding"/>
    <property type="evidence" value="ECO:0007669"/>
    <property type="project" value="InterPro"/>
</dbReference>
<feature type="domain" description="Beta-trefoil DNA-binding" evidence="8">
    <location>
        <begin position="209"/>
        <end position="361"/>
    </location>
</feature>
<dbReference type="AlphaFoldDB" id="A0A914Z839"/>
<keyword evidence="4" id="KW-0238">DNA-binding</keyword>
<dbReference type="SMART" id="SM01267">
    <property type="entry name" value="LAG1_DNAbind"/>
    <property type="match status" value="1"/>
</dbReference>
<dbReference type="Gene3D" id="2.60.40.1450">
    <property type="entry name" value="LAG1, DNA binding domain"/>
    <property type="match status" value="1"/>
</dbReference>
<evidence type="ECO:0000256" key="4">
    <source>
        <dbReference type="ARBA" id="ARBA00023125"/>
    </source>
</evidence>
<feature type="domain" description="RBP-J/Cbf11/Cbf12 DNA binding" evidence="7">
    <location>
        <begin position="38"/>
        <end position="205"/>
    </location>
</feature>
<evidence type="ECO:0000256" key="6">
    <source>
        <dbReference type="ARBA" id="ARBA00023242"/>
    </source>
</evidence>
<dbReference type="PANTHER" id="PTHR10665">
    <property type="entry name" value="RECOMBINING BINDING PROTEIN SUPPRESSOR OF HAIRLESS"/>
    <property type="match status" value="1"/>
</dbReference>
<keyword evidence="3" id="KW-0805">Transcription regulation</keyword>
<evidence type="ECO:0000256" key="2">
    <source>
        <dbReference type="ARBA" id="ARBA00009704"/>
    </source>
</evidence>
<dbReference type="SMART" id="SM01268">
    <property type="entry name" value="BTD"/>
    <property type="match status" value="1"/>
</dbReference>
<reference evidence="10" key="1">
    <citation type="submission" date="2022-11" db="UniProtKB">
        <authorList>
            <consortium name="WormBaseParasite"/>
        </authorList>
    </citation>
    <scope>IDENTIFICATION</scope>
</reference>
<dbReference type="GO" id="GO:0001228">
    <property type="term" value="F:DNA-binding transcription activator activity, RNA polymerase II-specific"/>
    <property type="evidence" value="ECO:0007669"/>
    <property type="project" value="InterPro"/>
</dbReference>
<dbReference type="Gene3D" id="2.60.40.10">
    <property type="entry name" value="Immunoglobulins"/>
    <property type="match status" value="1"/>
</dbReference>
<dbReference type="Proteomes" id="UP000887577">
    <property type="component" value="Unplaced"/>
</dbReference>
<dbReference type="GO" id="GO:0005634">
    <property type="term" value="C:nucleus"/>
    <property type="evidence" value="ECO:0007669"/>
    <property type="project" value="UniProtKB-SubCell"/>
</dbReference>
<dbReference type="InterPro" id="IPR013783">
    <property type="entry name" value="Ig-like_fold"/>
</dbReference>
<dbReference type="InterPro" id="IPR008967">
    <property type="entry name" value="p53-like_TF_DNA-bd_sf"/>
</dbReference>
<evidence type="ECO:0000313" key="9">
    <source>
        <dbReference type="Proteomes" id="UP000887577"/>
    </source>
</evidence>
<dbReference type="InterPro" id="IPR038007">
    <property type="entry name" value="RBP-Jkappa_IPT"/>
</dbReference>
<comment type="subcellular location">
    <subcellularLocation>
        <location evidence="1">Nucleus</location>
    </subcellularLocation>
</comment>
<keyword evidence="5" id="KW-0804">Transcription</keyword>
<name>A0A914Z839_9BILA</name>
<protein>
    <submittedName>
        <fullName evidence="10">Uncharacterized protein</fullName>
    </submittedName>
</protein>
<dbReference type="InterPro" id="IPR037095">
    <property type="entry name" value="RBP-J/Cbf11_DNA-bd_sf"/>
</dbReference>
<evidence type="ECO:0000313" key="10">
    <source>
        <dbReference type="WBParaSite" id="PSU_v2.g8495.t1"/>
    </source>
</evidence>
<keyword evidence="9" id="KW-1185">Reference proteome</keyword>
<dbReference type="SUPFAM" id="SSF49417">
    <property type="entry name" value="p53-like transcription factors"/>
    <property type="match status" value="1"/>
</dbReference>
<sequence length="530" mass="60003">MNNNDILNGEHPYLNTSQDLDLQKVANVLKNSDENCCCIRLWHPKLVARSYGKEKRLFCPPPIISLMGNGWNSNRIEMRTNLSTYREQLQNTLWHAEADGAPAEETKRLKTLLNKVPDLPLNLTLKVGINDGTTPFVASLEKETMVKCLFISSVDRRRYFKLSCEFTQYLGPSTIYPTRFIGKFESSEIRVVSKPPKKHTVRAYDSAYISLKSGNQVALFIRTRSQAVSTRFLCVDDPILVASSDHWSSFYIYAVDTDENADSEKTFAIRQGFICYNHVVRLVDALTGISTPNLILRKVDKNFIQVAPQSKNESVAMMQRVSFQFCDTASSYFGICGNSVIQQTAEIIGHEAHGSTDAIAWYITNSEYIEYKYFEAMGPTLEPIAPVPFIKTAQLEGVQENNTVIELYGINLGQHLSVYFGLSLSHVTFVNSSYIRCHVPPLLEVLKYSEMEVHKITRNGSHQVPITLIRKDGVVYPTGIEFQYSTFSAGEIGKIVYKNPLNVDDNNAEEENQLQLLEETLSLDEEEEFF</sequence>
<dbReference type="Gene3D" id="2.80.10.50">
    <property type="match status" value="1"/>
</dbReference>
<dbReference type="Pfam" id="PF20144">
    <property type="entry name" value="TIG_SUH"/>
    <property type="match status" value="1"/>
</dbReference>
<evidence type="ECO:0000256" key="5">
    <source>
        <dbReference type="ARBA" id="ARBA00023163"/>
    </source>
</evidence>
<evidence type="ECO:0000256" key="1">
    <source>
        <dbReference type="ARBA" id="ARBA00004123"/>
    </source>
</evidence>
<dbReference type="InterPro" id="IPR015350">
    <property type="entry name" value="Beta-trefoil_DNA-bd_dom"/>
</dbReference>
<keyword evidence="6" id="KW-0539">Nucleus</keyword>
<organism evidence="9 10">
    <name type="scientific">Panagrolaimus superbus</name>
    <dbReference type="NCBI Taxonomy" id="310955"/>
    <lineage>
        <taxon>Eukaryota</taxon>
        <taxon>Metazoa</taxon>
        <taxon>Ecdysozoa</taxon>
        <taxon>Nematoda</taxon>
        <taxon>Chromadorea</taxon>
        <taxon>Rhabditida</taxon>
        <taxon>Tylenchina</taxon>
        <taxon>Panagrolaimomorpha</taxon>
        <taxon>Panagrolaimoidea</taxon>
        <taxon>Panagrolaimidae</taxon>
        <taxon>Panagrolaimus</taxon>
    </lineage>
</organism>
<comment type="similarity">
    <text evidence="2">Belongs to the Su(H) family.</text>
</comment>
<dbReference type="WBParaSite" id="PSU_v2.g8495.t1">
    <property type="protein sequence ID" value="PSU_v2.g8495.t1"/>
    <property type="gene ID" value="PSU_v2.g8495"/>
</dbReference>
<dbReference type="Pfam" id="PF09271">
    <property type="entry name" value="LAG1-DNAbind"/>
    <property type="match status" value="1"/>
</dbReference>
<dbReference type="SUPFAM" id="SSF81296">
    <property type="entry name" value="E set domains"/>
    <property type="match status" value="1"/>
</dbReference>
<accession>A0A914Z839</accession>
<evidence type="ECO:0000259" key="7">
    <source>
        <dbReference type="SMART" id="SM01267"/>
    </source>
</evidence>
<dbReference type="Pfam" id="PF09270">
    <property type="entry name" value="BTD"/>
    <property type="match status" value="1"/>
</dbReference>
<evidence type="ECO:0000256" key="3">
    <source>
        <dbReference type="ARBA" id="ARBA00023015"/>
    </source>
</evidence>